<feature type="domain" description="DRBM" evidence="5">
    <location>
        <begin position="226"/>
        <end position="294"/>
    </location>
</feature>
<dbReference type="PROSITE" id="PS50137">
    <property type="entry name" value="DS_RBD"/>
    <property type="match status" value="3"/>
</dbReference>
<reference evidence="6 7" key="1">
    <citation type="submission" date="2019-06" db="EMBL/GenBank/DDBJ databases">
        <title>A chromosomal-level reference genome of Carpinus fangiana (Coryloideae, Betulaceae).</title>
        <authorList>
            <person name="Yang X."/>
            <person name="Wang Z."/>
            <person name="Zhang L."/>
            <person name="Hao G."/>
            <person name="Liu J."/>
            <person name="Yang Y."/>
        </authorList>
    </citation>
    <scope>NUCLEOTIDE SEQUENCE [LARGE SCALE GENOMIC DNA]</scope>
    <source>
        <strain evidence="6">Cfa_2016G</strain>
        <tissue evidence="6">Leaf</tissue>
    </source>
</reference>
<evidence type="ECO:0000259" key="5">
    <source>
        <dbReference type="PROSITE" id="PS50137"/>
    </source>
</evidence>
<evidence type="ECO:0000256" key="3">
    <source>
        <dbReference type="PROSITE-ProRule" id="PRU00266"/>
    </source>
</evidence>
<dbReference type="SUPFAM" id="SSF54768">
    <property type="entry name" value="dsRNA-binding domain-like"/>
    <property type="match status" value="3"/>
</dbReference>
<dbReference type="AlphaFoldDB" id="A0A5N6RJM0"/>
<feature type="region of interest" description="Disordered" evidence="4">
    <location>
        <begin position="83"/>
        <end position="102"/>
    </location>
</feature>
<dbReference type="Proteomes" id="UP000327013">
    <property type="component" value="Chromosome 7"/>
</dbReference>
<dbReference type="InterPro" id="IPR044450">
    <property type="entry name" value="AtDRB-like_DSRM_1"/>
</dbReference>
<feature type="region of interest" description="Disordered" evidence="4">
    <location>
        <begin position="352"/>
        <end position="415"/>
    </location>
</feature>
<feature type="compositionally biased region" description="Basic and acidic residues" evidence="4">
    <location>
        <begin position="352"/>
        <end position="362"/>
    </location>
</feature>
<dbReference type="EMBL" id="CM017327">
    <property type="protein sequence ID" value="KAE8099732.1"/>
    <property type="molecule type" value="Genomic_DNA"/>
</dbReference>
<evidence type="ECO:0000313" key="6">
    <source>
        <dbReference type="EMBL" id="KAE8099732.1"/>
    </source>
</evidence>
<dbReference type="PANTHER" id="PTHR46031">
    <property type="match status" value="1"/>
</dbReference>
<feature type="domain" description="DRBM" evidence="5">
    <location>
        <begin position="147"/>
        <end position="216"/>
    </location>
</feature>
<dbReference type="InterPro" id="IPR014720">
    <property type="entry name" value="dsRBD_dom"/>
</dbReference>
<dbReference type="OrthoDB" id="5988181at2759"/>
<feature type="compositionally biased region" description="Low complexity" evidence="4">
    <location>
        <begin position="92"/>
        <end position="102"/>
    </location>
</feature>
<keyword evidence="7" id="KW-1185">Reference proteome</keyword>
<keyword evidence="2 3" id="KW-0694">RNA-binding</keyword>
<accession>A0A5N6RJM0</accession>
<proteinExistence type="predicted"/>
<organism evidence="6 7">
    <name type="scientific">Carpinus fangiana</name>
    <dbReference type="NCBI Taxonomy" id="176857"/>
    <lineage>
        <taxon>Eukaryota</taxon>
        <taxon>Viridiplantae</taxon>
        <taxon>Streptophyta</taxon>
        <taxon>Embryophyta</taxon>
        <taxon>Tracheophyta</taxon>
        <taxon>Spermatophyta</taxon>
        <taxon>Magnoliopsida</taxon>
        <taxon>eudicotyledons</taxon>
        <taxon>Gunneridae</taxon>
        <taxon>Pentapetalae</taxon>
        <taxon>rosids</taxon>
        <taxon>fabids</taxon>
        <taxon>Fagales</taxon>
        <taxon>Betulaceae</taxon>
        <taxon>Carpinus</taxon>
    </lineage>
</organism>
<feature type="compositionally biased region" description="Low complexity" evidence="4">
    <location>
        <begin position="363"/>
        <end position="385"/>
    </location>
</feature>
<protein>
    <recommendedName>
        <fullName evidence="5">DRBM domain-containing protein</fullName>
    </recommendedName>
</protein>
<sequence length="471" mass="51928">MYKSRLQELCHQKLWTSPEYASIRDGPDHNPRFTATVTVNGERFQTQNPCKSSKDAQNDAAREAFYHFTNPKPPPPLPSILSSFGHFPQPSLPSSSGASCGSTDLDTIPPVSNALQPKVQKIYQTPQVNETALHVNNDDRSRDMQHLYKNHLQNYAQKRNLSLPVYSCEREGPPHASRFKCKVTIDGQTYESPEFFATLKDAEHAAAKVALTSLSPDGVKEDDLRLYKNLLQELVQKEGFRLPVYDTNRSGETHVPIFVSTVEIDGEIFKGHEAGTKKQAEMSAAKVAYTTLKERKSRQSPLILRPSHQEEAPEFSSSSLRPNFTSDLQQHIGAKAHAMSMNPCTITEGHAEDRVSAEDSRCRPSSLSSGSDSITSSRGSSSSDSLNACTPDTVFSDIPRMSENGLSQPSSPSDCSTKLVVDSSLLLAAGMSSSSSRRRVCVYPRMPNMTTPKGCTILPRSDDKWVAYSPN</sequence>
<feature type="domain" description="DRBM" evidence="5">
    <location>
        <begin position="1"/>
        <end position="70"/>
    </location>
</feature>
<feature type="compositionally biased region" description="Polar residues" evidence="4">
    <location>
        <begin position="315"/>
        <end position="324"/>
    </location>
</feature>
<gene>
    <name evidence="6" type="ORF">FH972_017689</name>
</gene>
<feature type="compositionally biased region" description="Polar residues" evidence="4">
    <location>
        <begin position="404"/>
        <end position="415"/>
    </location>
</feature>
<dbReference type="CDD" id="cd19907">
    <property type="entry name" value="DSRM_AtDRB-like_rpt1"/>
    <property type="match status" value="1"/>
</dbReference>
<keyword evidence="1" id="KW-0677">Repeat</keyword>
<name>A0A5N6RJM0_9ROSI</name>
<evidence type="ECO:0000256" key="2">
    <source>
        <dbReference type="ARBA" id="ARBA00022884"/>
    </source>
</evidence>
<evidence type="ECO:0000256" key="1">
    <source>
        <dbReference type="ARBA" id="ARBA00022737"/>
    </source>
</evidence>
<dbReference type="SMART" id="SM00358">
    <property type="entry name" value="DSRM"/>
    <property type="match status" value="3"/>
</dbReference>
<evidence type="ECO:0000313" key="7">
    <source>
        <dbReference type="Proteomes" id="UP000327013"/>
    </source>
</evidence>
<dbReference type="Pfam" id="PF00035">
    <property type="entry name" value="dsrm"/>
    <property type="match status" value="3"/>
</dbReference>
<feature type="region of interest" description="Disordered" evidence="4">
    <location>
        <begin position="297"/>
        <end position="324"/>
    </location>
</feature>
<dbReference type="GO" id="GO:0003725">
    <property type="term" value="F:double-stranded RNA binding"/>
    <property type="evidence" value="ECO:0007669"/>
    <property type="project" value="InterPro"/>
</dbReference>
<dbReference type="Gene3D" id="3.30.160.20">
    <property type="match status" value="3"/>
</dbReference>
<dbReference type="PANTHER" id="PTHR46031:SF16">
    <property type="entry name" value="DOUBLE-STRANDED RNA-BINDING PROTEIN 4"/>
    <property type="match status" value="1"/>
</dbReference>
<evidence type="ECO:0000256" key="4">
    <source>
        <dbReference type="SAM" id="MobiDB-lite"/>
    </source>
</evidence>